<dbReference type="SMART" id="SM00867">
    <property type="entry name" value="YceI"/>
    <property type="match status" value="1"/>
</dbReference>
<feature type="domain" description="Lipid/polyisoprenoid-binding YceI-like" evidence="2">
    <location>
        <begin position="23"/>
        <end position="188"/>
    </location>
</feature>
<organism evidence="3">
    <name type="scientific">Campylobacter cuniculorum DSM 23162 = LMG 24588</name>
    <dbReference type="NCBI Taxonomy" id="1121267"/>
    <lineage>
        <taxon>Bacteria</taxon>
        <taxon>Pseudomonadati</taxon>
        <taxon>Campylobacterota</taxon>
        <taxon>Epsilonproteobacteria</taxon>
        <taxon>Campylobacterales</taxon>
        <taxon>Campylobacteraceae</taxon>
        <taxon>Campylobacter</taxon>
    </lineage>
</organism>
<dbReference type="OrthoDB" id="9811006at2"/>
<reference evidence="3" key="1">
    <citation type="submission" date="2017-04" db="EMBL/GenBank/DDBJ databases">
        <title>Complete genome sequence of the Campylobacter cuniculorum type strain LMG24588.</title>
        <authorList>
            <person name="Miller W.G."/>
            <person name="Yee E."/>
            <person name="Revez J."/>
            <person name="Bono J.L."/>
            <person name="Rossi M."/>
        </authorList>
    </citation>
    <scope>NUCLEOTIDE SEQUENCE [LARGE SCALE GENOMIC DNA]</scope>
    <source>
        <strain evidence="3">LMG 24588</strain>
    </source>
</reference>
<feature type="chain" id="PRO_5010867813" evidence="1">
    <location>
        <begin position="22"/>
        <end position="190"/>
    </location>
</feature>
<feature type="signal peptide" evidence="1">
    <location>
        <begin position="1"/>
        <end position="21"/>
    </location>
</feature>
<dbReference type="eggNOG" id="COG2353">
    <property type="taxonomic scope" value="Bacteria"/>
</dbReference>
<dbReference type="RefSeq" id="WP_027306004.1">
    <property type="nucleotide sequence ID" value="NZ_CP020867.1"/>
</dbReference>
<sequence length="190" mass="21170">MKKIFLSSFLAASLLSSGLFAKEYVLDKTHTDVGFKIKHLQISNVKGNFKDYDAVIDYDPQSAEFKKLEANIKVSSINTENKNRDDHLQKNDFFKAQQFPQITFAMKNYQKISNEKGKMNGTLTIAGVSKDIVLDTEIGGTAKTKDGKEKVGFSLSGQIKRSDFNFAPESSTVTLGDEVNLDIEVEANEK</sequence>
<dbReference type="InterPro" id="IPR036761">
    <property type="entry name" value="TTHA0802/YceI-like_sf"/>
</dbReference>
<dbReference type="EMBL" id="CP020867">
    <property type="protein sequence ID" value="ARJ57093.1"/>
    <property type="molecule type" value="Genomic_DNA"/>
</dbReference>
<dbReference type="AlphaFoldDB" id="A0A1W6BYD3"/>
<dbReference type="SUPFAM" id="SSF101874">
    <property type="entry name" value="YceI-like"/>
    <property type="match status" value="1"/>
</dbReference>
<dbReference type="PANTHER" id="PTHR34406:SF1">
    <property type="entry name" value="PROTEIN YCEI"/>
    <property type="match status" value="1"/>
</dbReference>
<dbReference type="Gene3D" id="2.40.128.110">
    <property type="entry name" value="Lipid/polyisoprenoid-binding, YceI-like"/>
    <property type="match status" value="1"/>
</dbReference>
<evidence type="ECO:0000313" key="3">
    <source>
        <dbReference type="EMBL" id="ARJ57093.1"/>
    </source>
</evidence>
<name>A0A1W6BYD3_9BACT</name>
<evidence type="ECO:0000256" key="1">
    <source>
        <dbReference type="SAM" id="SignalP"/>
    </source>
</evidence>
<dbReference type="Pfam" id="PF04264">
    <property type="entry name" value="YceI"/>
    <property type="match status" value="1"/>
</dbReference>
<dbReference type="InterPro" id="IPR007372">
    <property type="entry name" value="Lipid/polyisoprenoid-bd_YceI"/>
</dbReference>
<keyword evidence="1" id="KW-0732">Signal</keyword>
<evidence type="ECO:0000259" key="2">
    <source>
        <dbReference type="SMART" id="SM00867"/>
    </source>
</evidence>
<dbReference type="PANTHER" id="PTHR34406">
    <property type="entry name" value="PROTEIN YCEI"/>
    <property type="match status" value="1"/>
</dbReference>
<proteinExistence type="predicted"/>
<gene>
    <name evidence="3" type="ORF">CCUN_1510</name>
</gene>
<dbReference type="KEGG" id="ccun:CCUN_1510"/>
<dbReference type="STRING" id="1121267.CCUN_1510"/>
<protein>
    <submittedName>
        <fullName evidence="3">Putative periplasmic protein (YceI-like domain)</fullName>
    </submittedName>
</protein>
<dbReference type="Proteomes" id="UP000192902">
    <property type="component" value="Chromosome"/>
</dbReference>
<accession>A0A1W6BYD3</accession>